<dbReference type="SUPFAM" id="SSF143120">
    <property type="entry name" value="YefM-like"/>
    <property type="match status" value="1"/>
</dbReference>
<dbReference type="AlphaFoldDB" id="A0A1B7W0F0"/>
<dbReference type="EMBL" id="LJOY01000008">
    <property type="protein sequence ID" value="OBQ26738.1"/>
    <property type="molecule type" value="Genomic_DNA"/>
</dbReference>
<dbReference type="PATRIC" id="fig|1710894.3.peg.1236"/>
<dbReference type="InterPro" id="IPR036165">
    <property type="entry name" value="YefM-like_sf"/>
</dbReference>
<evidence type="ECO:0000256" key="1">
    <source>
        <dbReference type="ARBA" id="ARBA00009981"/>
    </source>
</evidence>
<comment type="similarity">
    <text evidence="1">Belongs to the phD/YefM antitoxin family.</text>
</comment>
<dbReference type="STRING" id="1803587.GCA_001593825_00887"/>
<evidence type="ECO:0000313" key="2">
    <source>
        <dbReference type="EMBL" id="OBQ26738.1"/>
    </source>
</evidence>
<proteinExistence type="inferred from homology"/>
<name>A0A1B7W0F0_APHFL</name>
<evidence type="ECO:0000313" key="3">
    <source>
        <dbReference type="Proteomes" id="UP000092382"/>
    </source>
</evidence>
<sequence length="87" mass="9607">MYNAELPDNLGDFGELLRRVLSGEEVILSQAGTPVARIIPFSHRPLARIPGLDRGKVVIAPDFNSPLPEDILKDFLNPLDIQNESIT</sequence>
<gene>
    <name evidence="2" type="ORF">AN481_03880</name>
</gene>
<protein>
    <submittedName>
        <fullName evidence="2">Antitoxin</fullName>
    </submittedName>
</protein>
<accession>A0A1B7W0F0</accession>
<comment type="caution">
    <text evidence="2">The sequence shown here is derived from an EMBL/GenBank/DDBJ whole genome shotgun (WGS) entry which is preliminary data.</text>
</comment>
<organism evidence="2 3">
    <name type="scientific">Aphanizomenon flos-aquae LD13</name>
    <dbReference type="NCBI Taxonomy" id="1710894"/>
    <lineage>
        <taxon>Bacteria</taxon>
        <taxon>Bacillati</taxon>
        <taxon>Cyanobacteriota</taxon>
        <taxon>Cyanophyceae</taxon>
        <taxon>Nostocales</taxon>
        <taxon>Aphanizomenonaceae</taxon>
        <taxon>Aphanizomenon</taxon>
    </lineage>
</organism>
<dbReference type="NCBIfam" id="TIGR01552">
    <property type="entry name" value="phd_fam"/>
    <property type="match status" value="1"/>
</dbReference>
<dbReference type="Proteomes" id="UP000092382">
    <property type="component" value="Unassembled WGS sequence"/>
</dbReference>
<reference evidence="2 3" key="1">
    <citation type="submission" date="2015-09" db="EMBL/GenBank/DDBJ databases">
        <title>Whole genome shotgun sequence assembly of Aphanizomenon flos-aquae UKL13.</title>
        <authorList>
            <person name="Driscoll C."/>
        </authorList>
    </citation>
    <scope>NUCLEOTIDE SEQUENCE [LARGE SCALE GENOMIC DNA]</scope>
    <source>
        <strain evidence="2">MDT13</strain>
    </source>
</reference>